<organism evidence="2">
    <name type="scientific">freshwater metagenome</name>
    <dbReference type="NCBI Taxonomy" id="449393"/>
    <lineage>
        <taxon>unclassified sequences</taxon>
        <taxon>metagenomes</taxon>
        <taxon>ecological metagenomes</taxon>
    </lineage>
</organism>
<name>A0A6J6ND60_9ZZZZ</name>
<evidence type="ECO:0000313" key="2">
    <source>
        <dbReference type="EMBL" id="CAB4684159.1"/>
    </source>
</evidence>
<evidence type="ECO:0000256" key="1">
    <source>
        <dbReference type="SAM" id="MobiDB-lite"/>
    </source>
</evidence>
<dbReference type="EMBL" id="CAEZXL010000055">
    <property type="protein sequence ID" value="CAB4684159.1"/>
    <property type="molecule type" value="Genomic_DNA"/>
</dbReference>
<protein>
    <submittedName>
        <fullName evidence="2">Unannotated protein</fullName>
    </submittedName>
</protein>
<accession>A0A6J6ND60</accession>
<feature type="compositionally biased region" description="Basic residues" evidence="1">
    <location>
        <begin position="1"/>
        <end position="18"/>
    </location>
</feature>
<dbReference type="AlphaFoldDB" id="A0A6J6ND60"/>
<gene>
    <name evidence="2" type="ORF">UFOPK2373_00435</name>
</gene>
<reference evidence="2" key="1">
    <citation type="submission" date="2020-05" db="EMBL/GenBank/DDBJ databases">
        <authorList>
            <person name="Chiriac C."/>
            <person name="Salcher M."/>
            <person name="Ghai R."/>
            <person name="Kavagutti S V."/>
        </authorList>
    </citation>
    <scope>NUCLEOTIDE SEQUENCE</scope>
</reference>
<feature type="region of interest" description="Disordered" evidence="1">
    <location>
        <begin position="1"/>
        <end position="26"/>
    </location>
</feature>
<sequence length="101" mass="11603">MSKNAKKFQKRQAGKHNQRCSATPDKVRYRDIEQAKDALFHFKRNAKEQKAATGSTTYNQKRPYECNACKGYHTTSQELGRVKNEVVREKELTIADLILSA</sequence>
<proteinExistence type="predicted"/>